<organism evidence="10 11">
    <name type="scientific">Blomia tropicalis</name>
    <name type="common">Mite</name>
    <dbReference type="NCBI Taxonomy" id="40697"/>
    <lineage>
        <taxon>Eukaryota</taxon>
        <taxon>Metazoa</taxon>
        <taxon>Ecdysozoa</taxon>
        <taxon>Arthropoda</taxon>
        <taxon>Chelicerata</taxon>
        <taxon>Arachnida</taxon>
        <taxon>Acari</taxon>
        <taxon>Acariformes</taxon>
        <taxon>Sarcoptiformes</taxon>
        <taxon>Astigmata</taxon>
        <taxon>Glycyphagoidea</taxon>
        <taxon>Echimyopodidae</taxon>
        <taxon>Blomia</taxon>
    </lineage>
</organism>
<dbReference type="InterPro" id="IPR036959">
    <property type="entry name" value="Peptidase_C12_UCH_sf"/>
</dbReference>
<name>A0A9Q0RIC6_BLOTA</name>
<dbReference type="EMBL" id="JAPWDV010000004">
    <property type="protein sequence ID" value="KAJ6215589.1"/>
    <property type="molecule type" value="Genomic_DNA"/>
</dbReference>
<protein>
    <recommendedName>
        <fullName evidence="8">Ubiquitin carboxyl-terminal hydrolase</fullName>
        <ecNumber evidence="8">3.4.19.12</ecNumber>
    </recommendedName>
</protein>
<dbReference type="EC" id="3.4.19.12" evidence="8"/>
<dbReference type="SUPFAM" id="SSF54001">
    <property type="entry name" value="Cysteine proteinases"/>
    <property type="match status" value="1"/>
</dbReference>
<evidence type="ECO:0000256" key="3">
    <source>
        <dbReference type="ARBA" id="ARBA00022670"/>
    </source>
</evidence>
<evidence type="ECO:0000313" key="11">
    <source>
        <dbReference type="Proteomes" id="UP001142055"/>
    </source>
</evidence>
<sequence length="239" mass="27265">MASTTPEEKADSNLVWVPIESNPEIMTDYVRMLSLTSHYLIDVPVIEGAEEMGIFKDHQVKAFIFLYEINNRTKSEVDEANSQQPSPPSDLFHMKQYVHNSCGSVALFHAYLNTVNRDRFEPESVLFDFFWQSNEESFEKRGQMFAESEVIRKLHYQAGMVGQTSVPDDLSNINYHYVAIVPGSDGTVYKLDGRCNKPVPMTFITNERTFIQAGLEAIQNLILRDPENFNFSILAFCGN</sequence>
<feature type="active site" description="Proton donor" evidence="7">
    <location>
        <position position="176"/>
    </location>
</feature>
<dbReference type="InterPro" id="IPR001578">
    <property type="entry name" value="Peptidase_C12_UCH"/>
</dbReference>
<feature type="active site" description="Nucleophile" evidence="7">
    <location>
        <position position="102"/>
    </location>
</feature>
<dbReference type="PRINTS" id="PR00707">
    <property type="entry name" value="UBCTHYDRLASE"/>
</dbReference>
<dbReference type="PANTHER" id="PTHR10589:SF17">
    <property type="entry name" value="UBIQUITIN CARBOXYL-TERMINAL HYDROLASE"/>
    <property type="match status" value="1"/>
</dbReference>
<dbReference type="PROSITE" id="PS52048">
    <property type="entry name" value="UCH_DOMAIN"/>
    <property type="match status" value="1"/>
</dbReference>
<comment type="similarity">
    <text evidence="2 7 8">Belongs to the peptidase C12 family.</text>
</comment>
<comment type="caution">
    <text evidence="10">The sequence shown here is derived from an EMBL/GenBank/DDBJ whole genome shotgun (WGS) entry which is preliminary data.</text>
</comment>
<evidence type="ECO:0000256" key="7">
    <source>
        <dbReference type="PROSITE-ProRule" id="PRU01393"/>
    </source>
</evidence>
<evidence type="ECO:0000256" key="8">
    <source>
        <dbReference type="RuleBase" id="RU361215"/>
    </source>
</evidence>
<evidence type="ECO:0000259" key="9">
    <source>
        <dbReference type="PROSITE" id="PS52048"/>
    </source>
</evidence>
<accession>A0A9Q0RIC6</accession>
<gene>
    <name evidence="10" type="ORF">RDWZM_010089</name>
</gene>
<dbReference type="AlphaFoldDB" id="A0A9Q0RIC6"/>
<keyword evidence="6 7" id="KW-0788">Thiol protease</keyword>
<dbReference type="Pfam" id="PF01088">
    <property type="entry name" value="Peptidase_C12"/>
    <property type="match status" value="1"/>
</dbReference>
<evidence type="ECO:0000256" key="4">
    <source>
        <dbReference type="ARBA" id="ARBA00022786"/>
    </source>
</evidence>
<feature type="domain" description="UCH catalytic" evidence="9">
    <location>
        <begin position="15"/>
        <end position="238"/>
    </location>
</feature>
<reference evidence="10" key="1">
    <citation type="submission" date="2022-12" db="EMBL/GenBank/DDBJ databases">
        <title>Genome assemblies of Blomia tropicalis.</title>
        <authorList>
            <person name="Cui Y."/>
        </authorList>
    </citation>
    <scope>NUCLEOTIDE SEQUENCE</scope>
    <source>
        <tissue evidence="10">Adult mites</tissue>
    </source>
</reference>
<keyword evidence="4 7" id="KW-0833">Ubl conjugation pathway</keyword>
<dbReference type="GO" id="GO:0005737">
    <property type="term" value="C:cytoplasm"/>
    <property type="evidence" value="ECO:0007669"/>
    <property type="project" value="TreeGrafter"/>
</dbReference>
<dbReference type="OMA" id="TCFVQAP"/>
<keyword evidence="3 7" id="KW-0645">Protease</keyword>
<evidence type="ECO:0000313" key="10">
    <source>
        <dbReference type="EMBL" id="KAJ6215589.1"/>
    </source>
</evidence>
<dbReference type="GO" id="GO:0016579">
    <property type="term" value="P:protein deubiquitination"/>
    <property type="evidence" value="ECO:0007669"/>
    <property type="project" value="TreeGrafter"/>
</dbReference>
<keyword evidence="5 7" id="KW-0378">Hydrolase</keyword>
<comment type="catalytic activity">
    <reaction evidence="1 7 8">
        <text>Thiol-dependent hydrolysis of ester, thioester, amide, peptide and isopeptide bonds formed by the C-terminal Gly of ubiquitin (a 76-residue protein attached to proteins as an intracellular targeting signal).</text>
        <dbReference type="EC" id="3.4.19.12"/>
    </reaction>
</comment>
<dbReference type="GO" id="GO:0004843">
    <property type="term" value="F:cysteine-type deubiquitinase activity"/>
    <property type="evidence" value="ECO:0007669"/>
    <property type="project" value="UniProtKB-UniRule"/>
</dbReference>
<feature type="site" description="Important for enzyme activity" evidence="7">
    <location>
        <position position="192"/>
    </location>
</feature>
<feature type="site" description="Transition state stabilizer" evidence="7">
    <location>
        <position position="96"/>
    </location>
</feature>
<dbReference type="PANTHER" id="PTHR10589">
    <property type="entry name" value="UBIQUITIN CARBOXYL-TERMINAL HYDROLASE"/>
    <property type="match status" value="1"/>
</dbReference>
<evidence type="ECO:0000256" key="6">
    <source>
        <dbReference type="ARBA" id="ARBA00022807"/>
    </source>
</evidence>
<evidence type="ECO:0000256" key="2">
    <source>
        <dbReference type="ARBA" id="ARBA00009326"/>
    </source>
</evidence>
<dbReference type="GO" id="GO:0006511">
    <property type="term" value="P:ubiquitin-dependent protein catabolic process"/>
    <property type="evidence" value="ECO:0007669"/>
    <property type="project" value="UniProtKB-UniRule"/>
</dbReference>
<evidence type="ECO:0000256" key="5">
    <source>
        <dbReference type="ARBA" id="ARBA00022801"/>
    </source>
</evidence>
<dbReference type="Gene3D" id="3.40.532.10">
    <property type="entry name" value="Peptidase C12, ubiquitin carboxyl-terminal hydrolase"/>
    <property type="match status" value="1"/>
</dbReference>
<dbReference type="InterPro" id="IPR038765">
    <property type="entry name" value="Papain-like_cys_pep_sf"/>
</dbReference>
<proteinExistence type="inferred from homology"/>
<keyword evidence="11" id="KW-1185">Reference proteome</keyword>
<dbReference type="Proteomes" id="UP001142055">
    <property type="component" value="Chromosome 4"/>
</dbReference>
<evidence type="ECO:0000256" key="1">
    <source>
        <dbReference type="ARBA" id="ARBA00000707"/>
    </source>
</evidence>